<comment type="pathway">
    <text evidence="1">Nucleotide-sugar biosynthesis; UDP-alpha-D-glucuronate biosynthesis; UDP-alpha-D-glucuronate from UDP-alpha-D-glucose: step 1/1.</text>
</comment>
<sequence>MRVTIFGTGYVGLVTGTCLAEVGHDVVCVDIDAAKVEGLNNGIIPIYEPGLEPMVKANHAAGRLNFTTDAARAIQHGNTIFIAVGTPPDEDGSADLKYVLAVARTIGQNLSRPAVIVDKSTVPVGTADKVRAVIAAELAARGENIEFDVASNPEFLKEGDAVNDCMRPDRIVIGAGNPASIEQLKRLYAPFNRNHERIVAMDVRSAELTKYAANAMLATKISFMNEMANIAERVGADIEHVRHGIGSDPRIGYSFIYPGAGYGGSCFPKDVQALERTARQHGYVAQILEAVEAVNGRQKHRLFELMMDHYEGDLAGKTVAVWGLAFKPNTDDMREASSRTLLARLWEAGARVRAYDPEARDEARRIFGERDDLLLCDTARQALEGAHALAVVTEWKQFRSPDFNRLEATLADKVIFDGRNLYEPHEVEQSGLAYYGIGRGRSVRGNGMD</sequence>
<proteinExistence type="inferred from homology"/>
<dbReference type="PANTHER" id="PTHR43750:SF3">
    <property type="entry name" value="UDP-GLUCOSE 6-DEHYDROGENASE TUAD"/>
    <property type="match status" value="1"/>
</dbReference>
<dbReference type="PIRSF" id="PIRSF500134">
    <property type="entry name" value="UDPglc_DH_bac"/>
    <property type="match status" value="1"/>
</dbReference>
<dbReference type="InterPro" id="IPR028357">
    <property type="entry name" value="UDPglc_DH_bac"/>
</dbReference>
<dbReference type="Pfam" id="PF03721">
    <property type="entry name" value="UDPG_MGDP_dh_N"/>
    <property type="match status" value="1"/>
</dbReference>
<protein>
    <recommendedName>
        <fullName evidence="4 8">UDP-glucose 6-dehydrogenase</fullName>
        <ecNumber evidence="3 8">1.1.1.22</ecNumber>
    </recommendedName>
</protein>
<dbReference type="RefSeq" id="WP_386753153.1">
    <property type="nucleotide sequence ID" value="NZ_JBHSNM010000001.1"/>
</dbReference>
<dbReference type="PIRSF" id="PIRSF000124">
    <property type="entry name" value="UDPglc_GDPman_dh"/>
    <property type="match status" value="1"/>
</dbReference>
<dbReference type="Pfam" id="PF00984">
    <property type="entry name" value="UDPG_MGDP_dh"/>
    <property type="match status" value="1"/>
</dbReference>
<evidence type="ECO:0000256" key="3">
    <source>
        <dbReference type="ARBA" id="ARBA00012954"/>
    </source>
</evidence>
<dbReference type="SUPFAM" id="SSF48179">
    <property type="entry name" value="6-phosphogluconate dehydrogenase C-terminal domain-like"/>
    <property type="match status" value="1"/>
</dbReference>
<dbReference type="Gene3D" id="1.20.5.100">
    <property type="entry name" value="Cytochrome c1, transmembrane anchor, C-terminal"/>
    <property type="match status" value="1"/>
</dbReference>
<evidence type="ECO:0000256" key="6">
    <source>
        <dbReference type="ARBA" id="ARBA00023027"/>
    </source>
</evidence>
<dbReference type="EMBL" id="JBHSNM010000001">
    <property type="protein sequence ID" value="MFC5569204.1"/>
    <property type="molecule type" value="Genomic_DNA"/>
</dbReference>
<evidence type="ECO:0000313" key="10">
    <source>
        <dbReference type="EMBL" id="MFC5569204.1"/>
    </source>
</evidence>
<dbReference type="InterPro" id="IPR036291">
    <property type="entry name" value="NAD(P)-bd_dom_sf"/>
</dbReference>
<dbReference type="NCBIfam" id="TIGR03026">
    <property type="entry name" value="NDP-sugDHase"/>
    <property type="match status" value="1"/>
</dbReference>
<name>A0ABW0SJX6_9GAMM</name>
<dbReference type="InterPro" id="IPR008927">
    <property type="entry name" value="6-PGluconate_DH-like_C_sf"/>
</dbReference>
<evidence type="ECO:0000259" key="9">
    <source>
        <dbReference type="SMART" id="SM00984"/>
    </source>
</evidence>
<dbReference type="GO" id="GO:0016491">
    <property type="term" value="F:oxidoreductase activity"/>
    <property type="evidence" value="ECO:0007669"/>
    <property type="project" value="UniProtKB-KW"/>
</dbReference>
<dbReference type="Proteomes" id="UP001596036">
    <property type="component" value="Unassembled WGS sequence"/>
</dbReference>
<dbReference type="EC" id="1.1.1.22" evidence="3 8"/>
<keyword evidence="5 8" id="KW-0560">Oxidoreductase</keyword>
<dbReference type="Pfam" id="PF03720">
    <property type="entry name" value="UDPG_MGDP_dh_C"/>
    <property type="match status" value="1"/>
</dbReference>
<dbReference type="PANTHER" id="PTHR43750">
    <property type="entry name" value="UDP-GLUCOSE 6-DEHYDROGENASE TUAD"/>
    <property type="match status" value="1"/>
</dbReference>
<dbReference type="InterPro" id="IPR036220">
    <property type="entry name" value="UDP-Glc/GDP-Man_DH_C_sf"/>
</dbReference>
<dbReference type="InterPro" id="IPR014026">
    <property type="entry name" value="UDP-Glc/GDP-Man_DH_dimer"/>
</dbReference>
<dbReference type="InterPro" id="IPR014027">
    <property type="entry name" value="UDP-Glc/GDP-Man_DH_C"/>
</dbReference>
<evidence type="ECO:0000256" key="7">
    <source>
        <dbReference type="ARBA" id="ARBA00047473"/>
    </source>
</evidence>
<evidence type="ECO:0000256" key="8">
    <source>
        <dbReference type="PIRNR" id="PIRNR000124"/>
    </source>
</evidence>
<gene>
    <name evidence="10" type="ORF">ACFPN1_03860</name>
</gene>
<keyword evidence="6 8" id="KW-0520">NAD</keyword>
<organism evidence="10 11">
    <name type="scientific">Lysobacter yangpyeongensis</name>
    <dbReference type="NCBI Taxonomy" id="346182"/>
    <lineage>
        <taxon>Bacteria</taxon>
        <taxon>Pseudomonadati</taxon>
        <taxon>Pseudomonadota</taxon>
        <taxon>Gammaproteobacteria</taxon>
        <taxon>Lysobacterales</taxon>
        <taxon>Lysobacteraceae</taxon>
        <taxon>Lysobacter</taxon>
    </lineage>
</organism>
<accession>A0ABW0SJX6</accession>
<comment type="caution">
    <text evidence="10">The sequence shown here is derived from an EMBL/GenBank/DDBJ whole genome shotgun (WGS) entry which is preliminary data.</text>
</comment>
<comment type="catalytic activity">
    <reaction evidence="7 8">
        <text>UDP-alpha-D-glucose + 2 NAD(+) + H2O = UDP-alpha-D-glucuronate + 2 NADH + 3 H(+)</text>
        <dbReference type="Rhea" id="RHEA:23596"/>
        <dbReference type="ChEBI" id="CHEBI:15377"/>
        <dbReference type="ChEBI" id="CHEBI:15378"/>
        <dbReference type="ChEBI" id="CHEBI:57540"/>
        <dbReference type="ChEBI" id="CHEBI:57945"/>
        <dbReference type="ChEBI" id="CHEBI:58052"/>
        <dbReference type="ChEBI" id="CHEBI:58885"/>
        <dbReference type="EC" id="1.1.1.22"/>
    </reaction>
</comment>
<dbReference type="InterPro" id="IPR017476">
    <property type="entry name" value="UDP-Glc/GDP-Man"/>
</dbReference>
<reference evidence="11" key="1">
    <citation type="journal article" date="2019" name="Int. J. Syst. Evol. Microbiol.">
        <title>The Global Catalogue of Microorganisms (GCM) 10K type strain sequencing project: providing services to taxonomists for standard genome sequencing and annotation.</title>
        <authorList>
            <consortium name="The Broad Institute Genomics Platform"/>
            <consortium name="The Broad Institute Genome Sequencing Center for Infectious Disease"/>
            <person name="Wu L."/>
            <person name="Ma J."/>
        </authorList>
    </citation>
    <scope>NUCLEOTIDE SEQUENCE [LARGE SCALE GENOMIC DNA]</scope>
    <source>
        <strain evidence="11">KACC 11407</strain>
    </source>
</reference>
<evidence type="ECO:0000256" key="5">
    <source>
        <dbReference type="ARBA" id="ARBA00023002"/>
    </source>
</evidence>
<dbReference type="SMART" id="SM00984">
    <property type="entry name" value="UDPG_MGDP_dh_C"/>
    <property type="match status" value="1"/>
</dbReference>
<dbReference type="SUPFAM" id="SSF51735">
    <property type="entry name" value="NAD(P)-binding Rossmann-fold domains"/>
    <property type="match status" value="1"/>
</dbReference>
<feature type="domain" description="UDP-glucose/GDP-mannose dehydrogenase C-terminal" evidence="9">
    <location>
        <begin position="320"/>
        <end position="424"/>
    </location>
</feature>
<dbReference type="InterPro" id="IPR001732">
    <property type="entry name" value="UDP-Glc/GDP-Man_DH_N"/>
</dbReference>
<evidence type="ECO:0000256" key="2">
    <source>
        <dbReference type="ARBA" id="ARBA00006601"/>
    </source>
</evidence>
<evidence type="ECO:0000256" key="4">
    <source>
        <dbReference type="ARBA" id="ARBA00015132"/>
    </source>
</evidence>
<evidence type="ECO:0000256" key="1">
    <source>
        <dbReference type="ARBA" id="ARBA00004701"/>
    </source>
</evidence>
<keyword evidence="11" id="KW-1185">Reference proteome</keyword>
<comment type="similarity">
    <text evidence="2 8">Belongs to the UDP-glucose/GDP-mannose dehydrogenase family.</text>
</comment>
<evidence type="ECO:0000313" key="11">
    <source>
        <dbReference type="Proteomes" id="UP001596036"/>
    </source>
</evidence>
<dbReference type="SUPFAM" id="SSF52413">
    <property type="entry name" value="UDP-glucose/GDP-mannose dehydrogenase C-terminal domain"/>
    <property type="match status" value="1"/>
</dbReference>
<dbReference type="Gene3D" id="3.40.50.720">
    <property type="entry name" value="NAD(P)-binding Rossmann-like Domain"/>
    <property type="match status" value="2"/>
</dbReference>